<dbReference type="Pfam" id="PF26283">
    <property type="entry name" value="Ig_TRAPPC9-Trs120_4th"/>
    <property type="match status" value="1"/>
</dbReference>
<dbReference type="PANTHER" id="PTHR21512:SF5">
    <property type="entry name" value="TRAFFICKING PROTEIN PARTICLE COMPLEX SUBUNIT 9"/>
    <property type="match status" value="1"/>
</dbReference>
<dbReference type="Pfam" id="PF26254">
    <property type="entry name" value="Ig_TRAPPC9-Trs120_1st"/>
    <property type="match status" value="2"/>
</dbReference>
<evidence type="ECO:0000259" key="8">
    <source>
        <dbReference type="Pfam" id="PF26283"/>
    </source>
</evidence>
<evidence type="ECO:0000259" key="4">
    <source>
        <dbReference type="Pfam" id="PF08626"/>
    </source>
</evidence>
<dbReference type="InterPro" id="IPR058565">
    <property type="entry name" value="Ig_TRAPPC9_Trs120_1st"/>
</dbReference>
<keyword evidence="2" id="KW-0333">Golgi apparatus</keyword>
<dbReference type="InterPro" id="IPR058567">
    <property type="entry name" value="Ig_TRAPPC9_Trs120_3rd"/>
</dbReference>
<feature type="compositionally biased region" description="Low complexity" evidence="3">
    <location>
        <begin position="117"/>
        <end position="127"/>
    </location>
</feature>
<feature type="domain" description="Trs120/TRAPPC9 first Ig-like" evidence="6">
    <location>
        <begin position="529"/>
        <end position="601"/>
    </location>
</feature>
<proteinExistence type="predicted"/>
<feature type="region of interest" description="Disordered" evidence="3">
    <location>
        <begin position="622"/>
        <end position="641"/>
    </location>
</feature>
<feature type="region of interest" description="Disordered" evidence="3">
    <location>
        <begin position="117"/>
        <end position="144"/>
    </location>
</feature>
<evidence type="ECO:0000259" key="5">
    <source>
        <dbReference type="Pfam" id="PF26251"/>
    </source>
</evidence>
<keyword evidence="10" id="KW-1185">Reference proteome</keyword>
<evidence type="ECO:0000256" key="3">
    <source>
        <dbReference type="SAM" id="MobiDB-lite"/>
    </source>
</evidence>
<feature type="domain" description="Trs120/TRAPPC9 first Ig-like" evidence="6">
    <location>
        <begin position="650"/>
        <end position="748"/>
    </location>
</feature>
<reference evidence="9 10" key="1">
    <citation type="submission" date="2013-02" db="EMBL/GenBank/DDBJ databases">
        <title>Genome sequence of Candida maltosa Xu316, a potential industrial strain for xylitol and ethanol production.</title>
        <authorList>
            <person name="Yu J."/>
            <person name="Wang Q."/>
            <person name="Geng X."/>
            <person name="Bao W."/>
            <person name="He P."/>
            <person name="Cai J."/>
        </authorList>
    </citation>
    <scope>NUCLEOTIDE SEQUENCE [LARGE SCALE GENOMIC DNA]</scope>
    <source>
        <strain evidence="10">Xu316</strain>
    </source>
</reference>
<dbReference type="InterPro" id="IPR058564">
    <property type="entry name" value="TPR_TRAPPC9_Trs120"/>
</dbReference>
<evidence type="ECO:0000256" key="2">
    <source>
        <dbReference type="ARBA" id="ARBA00023034"/>
    </source>
</evidence>
<dbReference type="STRING" id="1245528.M3K1R6"/>
<dbReference type="HOGENOM" id="CLU_002231_1_0_1"/>
<dbReference type="EMBL" id="AOGT01000781">
    <property type="protein sequence ID" value="EMG49220.1"/>
    <property type="molecule type" value="Genomic_DNA"/>
</dbReference>
<dbReference type="Proteomes" id="UP000011777">
    <property type="component" value="Unassembled WGS sequence"/>
</dbReference>
<dbReference type="OMA" id="EGFWYRE"/>
<accession>M3K1R6</accession>
<feature type="domain" description="Trs120/TRAPPC9 fourth Ig-like" evidence="8">
    <location>
        <begin position="1057"/>
        <end position="1181"/>
    </location>
</feature>
<evidence type="ECO:0000259" key="6">
    <source>
        <dbReference type="Pfam" id="PF26254"/>
    </source>
</evidence>
<dbReference type="InterPro" id="IPR013935">
    <property type="entry name" value="Trs120_TRAPPC9"/>
</dbReference>
<dbReference type="Pfam" id="PF08626">
    <property type="entry name" value="TRAPPC9-Trs120"/>
    <property type="match status" value="1"/>
</dbReference>
<dbReference type="OrthoDB" id="27962at2759"/>
<dbReference type="eggNOG" id="KOG1953">
    <property type="taxonomic scope" value="Eukaryota"/>
</dbReference>
<gene>
    <name evidence="9" type="ORF">G210_0083</name>
</gene>
<comment type="caution">
    <text evidence="9">The sequence shown here is derived from an EMBL/GenBank/DDBJ whole genome shotgun (WGS) entry which is preliminary data.</text>
</comment>
<evidence type="ECO:0000259" key="7">
    <source>
        <dbReference type="Pfam" id="PF26282"/>
    </source>
</evidence>
<dbReference type="GO" id="GO:0005802">
    <property type="term" value="C:trans-Golgi network"/>
    <property type="evidence" value="ECO:0007669"/>
    <property type="project" value="TreeGrafter"/>
</dbReference>
<name>M3K1R6_CANMX</name>
<feature type="domain" description="Trs120/TRAPPC9 N-terminal" evidence="4">
    <location>
        <begin position="2"/>
        <end position="212"/>
    </location>
</feature>
<evidence type="ECO:0000256" key="1">
    <source>
        <dbReference type="ARBA" id="ARBA00004555"/>
    </source>
</evidence>
<feature type="domain" description="Trs120/TRAPPC9 third Ig-like" evidence="7">
    <location>
        <begin position="894"/>
        <end position="1045"/>
    </location>
</feature>
<dbReference type="Pfam" id="PF26282">
    <property type="entry name" value="Ig_TRAPPC9-Trs120_3rd"/>
    <property type="match status" value="1"/>
</dbReference>
<dbReference type="Pfam" id="PF26251">
    <property type="entry name" value="TPR_TRAPPC9-Trs120"/>
    <property type="match status" value="1"/>
</dbReference>
<dbReference type="AlphaFoldDB" id="M3K1R6"/>
<dbReference type="Pfam" id="PF26280">
    <property type="entry name" value="Ig_TRAPPC9-Trs120_2nd"/>
    <property type="match status" value="1"/>
</dbReference>
<organism evidence="9 10">
    <name type="scientific">Candida maltosa (strain Xu316)</name>
    <name type="common">Yeast</name>
    <dbReference type="NCBI Taxonomy" id="1245528"/>
    <lineage>
        <taxon>Eukaryota</taxon>
        <taxon>Fungi</taxon>
        <taxon>Dikarya</taxon>
        <taxon>Ascomycota</taxon>
        <taxon>Saccharomycotina</taxon>
        <taxon>Pichiomycetes</taxon>
        <taxon>Debaryomycetaceae</taxon>
        <taxon>Candida/Lodderomyces clade</taxon>
        <taxon>Candida</taxon>
    </lineage>
</organism>
<dbReference type="PANTHER" id="PTHR21512">
    <property type="entry name" value="TRAFFICKING PROTEIN PARTICLE COMPLEX SUBUNIT 9"/>
    <property type="match status" value="1"/>
</dbReference>
<protein>
    <submittedName>
        <fullName evidence="9">Uncharacterized protein</fullName>
    </submittedName>
</protein>
<evidence type="ECO:0000313" key="10">
    <source>
        <dbReference type="Proteomes" id="UP000011777"/>
    </source>
</evidence>
<evidence type="ECO:0000313" key="9">
    <source>
        <dbReference type="EMBL" id="EMG49220.1"/>
    </source>
</evidence>
<comment type="subcellular location">
    <subcellularLocation>
        <location evidence="1">Golgi apparatus</location>
    </subcellularLocation>
</comment>
<sequence>MVLGIGAYNGKNTSTTIEQLEKEYDSAIVHKVVLFDTPEDKLSETNTPNAFFHNETKSSLTALETIFCDICGSFLEKLDGYVSVYANLSLRSPVSITDSQVLTKTINQAQKRLSSGSTSFKASFSTSSPPPESSASDKSRSHLKHLGRQRKLMGNFYLLAGKYSDAFQNFIECLTSLKKSDDYLWLASALEGLSVSIVLLQFINSPYQLPSQTMSSILQVPKSKLSTENATKRNSTSVESTVSTPRNSFTITNGFSLNALTSSHTDLNTLAVEELLRIILSRVMFFYNMSTNDFENMVPDIVYTESILRKIKLLISFHFAHSMDDIVRGVVKSNANKSFSKNDIIDEIDRIFQLQLVDMNILDQCRIYSALAAMYSDLGFTRKKAFILRILLVGLLPKLATATDLSPRSIKDILENLFVIYGISMEPEVSAKDASCRTQSTWTSLQIQVLRLALNLAESMKDQGFLLKLCTLLLTRYTHCLPADDQIKLKSMIDGILTSSRGLSVPYWDPFLVRKVKFIAAKSQGELVPFYDDYSNTDNSQEPFFDPYLKKKVDPPVKMPTLIMDDIYQLKITLQNPFSFEIEINDISIVSEGAELETIKSLAQLAEPSSANGNLLNSKIRQSSAGKKVSPPNSANQGLSQINSAHPINTLSIPAKSTEKFLISFKGLSAGESKITGFNILVGDCQPQFFQIVQSEQFNYTIKLKSDDNETQKTDRPRSTLDQVSHNLQSGDITGRATVSTLSLLIIPPQPSLTLSDISASNGCLMLLEGEKHEVSVTLTNHSSEVINYLSFSFWDSTVNFINKKLSNTSLSAAETHELEWHLLQFKPFRILNKDVIGETINPGQDVELKCELTSRKFMNESKIVLDYAHKVSTAKCFFKHLDIPLNVSVMPSIDVVGCDIFPVMTLSNNIPEGLQNVLSYVKNADDYCLLVLDLRNSWTEKLQCTLKYDSFEVTNSIQASKTQRFVLPLNRIDIDVTQVIPSLRKKQFVKNYNVTEEEEKQMKKLFWLRQSILEKLQGTWNLGKRHGIIDLRTIRLTGKMANILMYEKVQVSNVILTDDGEPVPHTGNSFNLSIDEFYVLKATISNHSDQPISGILRHLPYPLHANPATMNNIRSQVSIDRKMLINGTLQNKFPEVLPGEKLELEVSFVVIEKGEFEWGMVLDLLTEQIISREQIYITAH</sequence>
<dbReference type="InterPro" id="IPR058563">
    <property type="entry name" value="Trs120_TRAPPC9_N"/>
</dbReference>
<dbReference type="InterPro" id="IPR058568">
    <property type="entry name" value="Ig_TRAPPC9_Trs120_4th"/>
</dbReference>
<feature type="domain" description="Trs120/TRAPPC9 TPR region" evidence="5">
    <location>
        <begin position="273"/>
        <end position="501"/>
    </location>
</feature>